<gene>
    <name evidence="9" type="ORF">CGZ94_20795</name>
</gene>
<comment type="function">
    <text evidence="5">May be an activator protein for the gylABX operon.</text>
</comment>
<dbReference type="InterPro" id="IPR011991">
    <property type="entry name" value="ArsR-like_HTH"/>
</dbReference>
<dbReference type="PROSITE" id="PS51078">
    <property type="entry name" value="ICLR_ED"/>
    <property type="match status" value="1"/>
</dbReference>
<keyword evidence="4" id="KW-0804">Transcription</keyword>
<dbReference type="GO" id="GO:0045892">
    <property type="term" value="P:negative regulation of DNA-templated transcription"/>
    <property type="evidence" value="ECO:0007669"/>
    <property type="project" value="TreeGrafter"/>
</dbReference>
<accession>A0A255FW63</accession>
<dbReference type="SUPFAM" id="SSF46785">
    <property type="entry name" value="Winged helix' DNA-binding domain"/>
    <property type="match status" value="1"/>
</dbReference>
<dbReference type="Gene3D" id="3.30.450.40">
    <property type="match status" value="1"/>
</dbReference>
<evidence type="ECO:0000256" key="2">
    <source>
        <dbReference type="ARBA" id="ARBA00023015"/>
    </source>
</evidence>
<dbReference type="PANTHER" id="PTHR30136:SF35">
    <property type="entry name" value="HTH-TYPE TRANSCRIPTIONAL REGULATOR RV1719"/>
    <property type="match status" value="1"/>
</dbReference>
<proteinExistence type="predicted"/>
<feature type="domain" description="HTH iclR-type" evidence="7">
    <location>
        <begin position="12"/>
        <end position="73"/>
    </location>
</feature>
<dbReference type="InterPro" id="IPR036388">
    <property type="entry name" value="WH-like_DNA-bd_sf"/>
</dbReference>
<reference evidence="9 10" key="1">
    <citation type="submission" date="2017-07" db="EMBL/GenBank/DDBJ databases">
        <title>Draft whole genome sequences of clinical Proprionibacteriaceae strains.</title>
        <authorList>
            <person name="Bernier A.-M."/>
            <person name="Bernard K."/>
            <person name="Domingo M.-C."/>
        </authorList>
    </citation>
    <scope>NUCLEOTIDE SEQUENCE [LARGE SCALE GENOMIC DNA]</scope>
    <source>
        <strain evidence="9 10">NML 030167</strain>
    </source>
</reference>
<dbReference type="InterPro" id="IPR005471">
    <property type="entry name" value="Tscrpt_reg_IclR_N"/>
</dbReference>
<feature type="domain" description="IclR-ED" evidence="8">
    <location>
        <begin position="74"/>
        <end position="254"/>
    </location>
</feature>
<dbReference type="EMBL" id="NMVO01000019">
    <property type="protein sequence ID" value="OYO07905.1"/>
    <property type="molecule type" value="Genomic_DNA"/>
</dbReference>
<protein>
    <recommendedName>
        <fullName evidence="6">Glycerol operon regulatory protein</fullName>
    </recommendedName>
</protein>
<evidence type="ECO:0000256" key="3">
    <source>
        <dbReference type="ARBA" id="ARBA00023125"/>
    </source>
</evidence>
<dbReference type="InterPro" id="IPR014757">
    <property type="entry name" value="Tscrpt_reg_IclR_C"/>
</dbReference>
<evidence type="ECO:0000259" key="8">
    <source>
        <dbReference type="PROSITE" id="PS51078"/>
    </source>
</evidence>
<keyword evidence="10" id="KW-1185">Reference proteome</keyword>
<dbReference type="GO" id="GO:0006071">
    <property type="term" value="P:glycerol metabolic process"/>
    <property type="evidence" value="ECO:0007669"/>
    <property type="project" value="UniProtKB-KW"/>
</dbReference>
<dbReference type="Proteomes" id="UP000215896">
    <property type="component" value="Unassembled WGS sequence"/>
</dbReference>
<keyword evidence="2" id="KW-0805">Transcription regulation</keyword>
<evidence type="ECO:0000256" key="5">
    <source>
        <dbReference type="ARBA" id="ARBA00058938"/>
    </source>
</evidence>
<dbReference type="GO" id="GO:0003677">
    <property type="term" value="F:DNA binding"/>
    <property type="evidence" value="ECO:0007669"/>
    <property type="project" value="UniProtKB-KW"/>
</dbReference>
<dbReference type="Pfam" id="PF09339">
    <property type="entry name" value="HTH_IclR"/>
    <property type="match status" value="1"/>
</dbReference>
<dbReference type="SMART" id="SM00346">
    <property type="entry name" value="HTH_ICLR"/>
    <property type="match status" value="1"/>
</dbReference>
<evidence type="ECO:0000313" key="9">
    <source>
        <dbReference type="EMBL" id="OYO07905.1"/>
    </source>
</evidence>
<dbReference type="InterPro" id="IPR036390">
    <property type="entry name" value="WH_DNA-bd_sf"/>
</dbReference>
<dbReference type="Pfam" id="PF01614">
    <property type="entry name" value="IclR_C"/>
    <property type="match status" value="1"/>
</dbReference>
<dbReference type="SUPFAM" id="SSF55781">
    <property type="entry name" value="GAF domain-like"/>
    <property type="match status" value="1"/>
</dbReference>
<keyword evidence="1" id="KW-0319">Glycerol metabolism</keyword>
<evidence type="ECO:0000313" key="10">
    <source>
        <dbReference type="Proteomes" id="UP000215896"/>
    </source>
</evidence>
<organism evidence="9 10">
    <name type="scientific">Enemella evansiae</name>
    <dbReference type="NCBI Taxonomy" id="2016499"/>
    <lineage>
        <taxon>Bacteria</taxon>
        <taxon>Bacillati</taxon>
        <taxon>Actinomycetota</taxon>
        <taxon>Actinomycetes</taxon>
        <taxon>Propionibacteriales</taxon>
        <taxon>Propionibacteriaceae</taxon>
        <taxon>Enemella</taxon>
    </lineage>
</organism>
<dbReference type="OrthoDB" id="7274111at2"/>
<dbReference type="CDD" id="cd00090">
    <property type="entry name" value="HTH_ARSR"/>
    <property type="match status" value="1"/>
</dbReference>
<sequence>MTTKPAAESEGLRSVASALDLLECFAVDGELGVSDLARRMGVAKSTAHRLLSTLRSRGFVEQNPQTGRYRLGLHLFELGHLAQVRSTLRQVALPICQDLVRRTGLTVNLSVPDGADVVFVERIDVGRSGVELNESGRRLPAHVSSSGKALAAWHQRLADARTEAGFPPRASNTVRTATDWEQALAEVRQRGYATSRDESYDGVSTIAVPVLDLRREAIAAVSFFGRTDDLDRRQASLVRLLQHAAARIAADLTAARRS</sequence>
<dbReference type="InterPro" id="IPR050707">
    <property type="entry name" value="HTH_MetabolicPath_Reg"/>
</dbReference>
<dbReference type="FunFam" id="1.10.10.10:FF:000056">
    <property type="entry name" value="IclR family transcriptional regulator"/>
    <property type="match status" value="1"/>
</dbReference>
<dbReference type="PROSITE" id="PS51077">
    <property type="entry name" value="HTH_ICLR"/>
    <property type="match status" value="1"/>
</dbReference>
<evidence type="ECO:0000259" key="7">
    <source>
        <dbReference type="PROSITE" id="PS51077"/>
    </source>
</evidence>
<evidence type="ECO:0000256" key="6">
    <source>
        <dbReference type="ARBA" id="ARBA00070406"/>
    </source>
</evidence>
<dbReference type="PANTHER" id="PTHR30136">
    <property type="entry name" value="HELIX-TURN-HELIX TRANSCRIPTIONAL REGULATOR, ICLR FAMILY"/>
    <property type="match status" value="1"/>
</dbReference>
<evidence type="ECO:0000256" key="1">
    <source>
        <dbReference type="ARBA" id="ARBA00022798"/>
    </source>
</evidence>
<dbReference type="RefSeq" id="WP_094407258.1">
    <property type="nucleotide sequence ID" value="NZ_NMVO01000019.1"/>
</dbReference>
<name>A0A255FW63_9ACTN</name>
<evidence type="ECO:0000256" key="4">
    <source>
        <dbReference type="ARBA" id="ARBA00023163"/>
    </source>
</evidence>
<dbReference type="Gene3D" id="1.10.10.10">
    <property type="entry name" value="Winged helix-like DNA-binding domain superfamily/Winged helix DNA-binding domain"/>
    <property type="match status" value="1"/>
</dbReference>
<dbReference type="GO" id="GO:0003700">
    <property type="term" value="F:DNA-binding transcription factor activity"/>
    <property type="evidence" value="ECO:0007669"/>
    <property type="project" value="TreeGrafter"/>
</dbReference>
<dbReference type="InterPro" id="IPR029016">
    <property type="entry name" value="GAF-like_dom_sf"/>
</dbReference>
<keyword evidence="3" id="KW-0238">DNA-binding</keyword>
<comment type="caution">
    <text evidence="9">The sequence shown here is derived from an EMBL/GenBank/DDBJ whole genome shotgun (WGS) entry which is preliminary data.</text>
</comment>
<dbReference type="AlphaFoldDB" id="A0A255FW63"/>